<reference evidence="2 3" key="1">
    <citation type="journal article" date="2018" name="PLoS ONE">
        <title>The draft genome of Kipferlia bialata reveals reductive genome evolution in fornicate parasites.</title>
        <authorList>
            <person name="Tanifuji G."/>
            <person name="Takabayashi S."/>
            <person name="Kume K."/>
            <person name="Takagi M."/>
            <person name="Nakayama T."/>
            <person name="Kamikawa R."/>
            <person name="Inagaki Y."/>
            <person name="Hashimoto T."/>
        </authorList>
    </citation>
    <scope>NUCLEOTIDE SEQUENCE [LARGE SCALE GENOMIC DNA]</scope>
    <source>
        <strain evidence="2">NY0173</strain>
    </source>
</reference>
<keyword evidence="3" id="KW-1185">Reference proteome</keyword>
<protein>
    <recommendedName>
        <fullName evidence="4">Myb-like domain-containing protein</fullName>
    </recommendedName>
</protein>
<feature type="non-terminal residue" evidence="2">
    <location>
        <position position="81"/>
    </location>
</feature>
<evidence type="ECO:0000313" key="2">
    <source>
        <dbReference type="EMBL" id="GCA62914.1"/>
    </source>
</evidence>
<evidence type="ECO:0008006" key="4">
    <source>
        <dbReference type="Google" id="ProtNLM"/>
    </source>
</evidence>
<comment type="caution">
    <text evidence="2">The sequence shown here is derived from an EMBL/GenBank/DDBJ whole genome shotgun (WGS) entry which is preliminary data.</text>
</comment>
<accession>A0A391NLY4</accession>
<evidence type="ECO:0000313" key="3">
    <source>
        <dbReference type="Proteomes" id="UP000265618"/>
    </source>
</evidence>
<gene>
    <name evidence="2" type="ORF">KIPB_006573</name>
</gene>
<dbReference type="EMBL" id="BDIP01001708">
    <property type="protein sequence ID" value="GCA62914.1"/>
    <property type="molecule type" value="Genomic_DNA"/>
</dbReference>
<feature type="region of interest" description="Disordered" evidence="1">
    <location>
        <begin position="1"/>
        <end position="21"/>
    </location>
</feature>
<dbReference type="AlphaFoldDB" id="A0A391NLY4"/>
<organism evidence="2 3">
    <name type="scientific">Kipferlia bialata</name>
    <dbReference type="NCBI Taxonomy" id="797122"/>
    <lineage>
        <taxon>Eukaryota</taxon>
        <taxon>Metamonada</taxon>
        <taxon>Carpediemonas-like organisms</taxon>
        <taxon>Kipferlia</taxon>
    </lineage>
</organism>
<proteinExistence type="predicted"/>
<evidence type="ECO:0000256" key="1">
    <source>
        <dbReference type="SAM" id="MobiDB-lite"/>
    </source>
</evidence>
<sequence length="81" mass="8978">MDNKPETASPVAEAPIAPKEVAEPITTGYGGYSTGSAVVVQGTEAQSSYRQRHMWSLEEDAVLTKLVQQHIEQHNRPNWEE</sequence>
<dbReference type="Proteomes" id="UP000265618">
    <property type="component" value="Unassembled WGS sequence"/>
</dbReference>
<name>A0A391NLY4_9EUKA</name>